<accession>A0A8T0MKS1</accession>
<sequence>MKYTDLALLSYLAIRKIISISQEEIVQRLPESQELELIREQGNTSLNLREQILAVGRSRSLLSTENLVSIHRHSDETDRESGNGEEMELTRGGHAGLAASAPPAQLGLGAEFTRQGPRGRDTVSVREGASTSLLCRCRTRRGLPRNIPRRLTDRCAAICDAVSDQPAAFCTRCEAESQGELGQL</sequence>
<reference evidence="1" key="1">
    <citation type="submission" date="2020-05" db="EMBL/GenBank/DDBJ databases">
        <title>WGS assembly of Panicum virgatum.</title>
        <authorList>
            <person name="Lovell J.T."/>
            <person name="Jenkins J."/>
            <person name="Shu S."/>
            <person name="Juenger T.E."/>
            <person name="Schmutz J."/>
        </authorList>
    </citation>
    <scope>NUCLEOTIDE SEQUENCE</scope>
    <source>
        <strain evidence="1">AP13</strain>
    </source>
</reference>
<comment type="caution">
    <text evidence="1">The sequence shown here is derived from an EMBL/GenBank/DDBJ whole genome shotgun (WGS) entry which is preliminary data.</text>
</comment>
<keyword evidence="2" id="KW-1185">Reference proteome</keyword>
<evidence type="ECO:0000313" key="1">
    <source>
        <dbReference type="EMBL" id="KAG2536692.1"/>
    </source>
</evidence>
<protein>
    <submittedName>
        <fullName evidence="1">Uncharacterized protein</fullName>
    </submittedName>
</protein>
<evidence type="ECO:0000313" key="2">
    <source>
        <dbReference type="Proteomes" id="UP000823388"/>
    </source>
</evidence>
<gene>
    <name evidence="1" type="ORF">PVAP13_9NG213173</name>
</gene>
<dbReference type="AlphaFoldDB" id="A0A8T0MKS1"/>
<name>A0A8T0MKS1_PANVG</name>
<dbReference type="EMBL" id="CM029054">
    <property type="protein sequence ID" value="KAG2536692.1"/>
    <property type="molecule type" value="Genomic_DNA"/>
</dbReference>
<organism evidence="1 2">
    <name type="scientific">Panicum virgatum</name>
    <name type="common">Blackwell switchgrass</name>
    <dbReference type="NCBI Taxonomy" id="38727"/>
    <lineage>
        <taxon>Eukaryota</taxon>
        <taxon>Viridiplantae</taxon>
        <taxon>Streptophyta</taxon>
        <taxon>Embryophyta</taxon>
        <taxon>Tracheophyta</taxon>
        <taxon>Spermatophyta</taxon>
        <taxon>Magnoliopsida</taxon>
        <taxon>Liliopsida</taxon>
        <taxon>Poales</taxon>
        <taxon>Poaceae</taxon>
        <taxon>PACMAD clade</taxon>
        <taxon>Panicoideae</taxon>
        <taxon>Panicodae</taxon>
        <taxon>Paniceae</taxon>
        <taxon>Panicinae</taxon>
        <taxon>Panicum</taxon>
        <taxon>Panicum sect. Hiantes</taxon>
    </lineage>
</organism>
<proteinExistence type="predicted"/>
<dbReference type="Proteomes" id="UP000823388">
    <property type="component" value="Chromosome 9N"/>
</dbReference>